<dbReference type="AlphaFoldDB" id="E8T2B6"/>
<sequence length="681" mass="77149">MRRALLAALLLLPTPVAGAELNLDVSVFKLKDTRNYRRQVGYERWRGEHSGVLLLWQLSQKFKIKRGAWLKLTITSGTAKVPYVTLFTSPEDSLFGTGKQFTVKELYFHKDNFIFNGLIGSFGKQHFEVPAVYNDYLWGGRFIYRYSKRLSLFWNQVAGYEGRYLLTENKKEDDVDLFAAGINYRWRKALISFGVYRISDALGPQPGIAYNGLFLKADYGQAELQAATQNGKKAFIADGRLKGIKVKLGYAQKGFTSYGYREAVFNLGTVFKPDFSNLKFAKLSTSLNLYPFTVKPYVLSLKEVSGKKVGDEAGAEIDYPLAGGWLYLKAGAGSSGSYGYFFGYKRGLKVPVNSLPQEVKVKNSFSLTGEYTDLPHHYYRPQLGYEGWERALHVGYWHTTYRLTVKGENWKAQVATGPSSKVDYLVWGNTHDNYIHRVKEGKEWHLEELFLSKERLKLGMQRLSLPSYVDDYLTGMSGEYRGVYGFLLYTSPYGSRPQIESEAVAGVKRKFSNLGFYAVFQGNGFKRAVTAAATLKLGKGRVTLLKQSGRGWGLAATAKARYGEVKGRAKLLIYSDRFTTFGVKEFYRDLAYTFRPTLSDMRFFSLEAAKPLHFGSKKLSRLKPRFALFYHRLNRFSGKFVAQEAGFRLSVKPGRFCRLSLVGAVGSNSSYYEALNFSVNW</sequence>
<keyword evidence="1" id="KW-0732">Signal</keyword>
<proteinExistence type="predicted"/>
<accession>E8T2B6</accession>
<dbReference type="OrthoDB" id="10234at2"/>
<evidence type="ECO:0000256" key="1">
    <source>
        <dbReference type="SAM" id="SignalP"/>
    </source>
</evidence>
<feature type="chain" id="PRO_5003231157" description="Alginate export domain-containing protein" evidence="1">
    <location>
        <begin position="20"/>
        <end position="681"/>
    </location>
</feature>
<protein>
    <recommendedName>
        <fullName evidence="4">Alginate export domain-containing protein</fullName>
    </recommendedName>
</protein>
<evidence type="ECO:0008006" key="4">
    <source>
        <dbReference type="Google" id="ProtNLM"/>
    </source>
</evidence>
<dbReference type="RefSeq" id="WP_013537797.1">
    <property type="nucleotide sequence ID" value="NC_014926.1"/>
</dbReference>
<feature type="signal peptide" evidence="1">
    <location>
        <begin position="1"/>
        <end position="19"/>
    </location>
</feature>
<gene>
    <name evidence="2" type="ordered locus">Theam_1044</name>
</gene>
<dbReference type="EMBL" id="CP002444">
    <property type="protein sequence ID" value="ADU97011.1"/>
    <property type="molecule type" value="Genomic_DNA"/>
</dbReference>
<dbReference type="STRING" id="648996.Theam_1044"/>
<keyword evidence="3" id="KW-1185">Reference proteome</keyword>
<evidence type="ECO:0000313" key="3">
    <source>
        <dbReference type="Proteomes" id="UP000006362"/>
    </source>
</evidence>
<organism evidence="2 3">
    <name type="scientific">Thermovibrio ammonificans (strain DSM 15698 / JCM 12110 / HB-1)</name>
    <dbReference type="NCBI Taxonomy" id="648996"/>
    <lineage>
        <taxon>Bacteria</taxon>
        <taxon>Pseudomonadati</taxon>
        <taxon>Aquificota</taxon>
        <taxon>Aquificia</taxon>
        <taxon>Desulfurobacteriales</taxon>
        <taxon>Desulfurobacteriaceae</taxon>
        <taxon>Thermovibrio</taxon>
    </lineage>
</organism>
<dbReference type="HOGENOM" id="CLU_403814_0_0_0"/>
<dbReference type="eggNOG" id="ENOG5033SIA">
    <property type="taxonomic scope" value="Bacteria"/>
</dbReference>
<reference evidence="2" key="1">
    <citation type="submission" date="2011-01" db="EMBL/GenBank/DDBJ databases">
        <title>Complete sequence of chromosome of Thermovibrio ammonificans HB-1.</title>
        <authorList>
            <consortium name="US DOE Joint Genome Institute"/>
            <person name="Lucas S."/>
            <person name="Copeland A."/>
            <person name="Lapidus A."/>
            <person name="Cheng J.-F."/>
            <person name="Goodwin L."/>
            <person name="Pitluck S."/>
            <person name="Davenport K."/>
            <person name="Detter J.C."/>
            <person name="Han C."/>
            <person name="Tapia R."/>
            <person name="Land M."/>
            <person name="Hauser L."/>
            <person name="Kyrpides N."/>
            <person name="Ivanova N."/>
            <person name="Ovchinnikova G."/>
            <person name="Vetriani C."/>
            <person name="Woyke T."/>
        </authorList>
    </citation>
    <scope>NUCLEOTIDE SEQUENCE [LARGE SCALE GENOMIC DNA]</scope>
    <source>
        <strain evidence="2">HB-1</strain>
    </source>
</reference>
<name>E8T2B6_THEA1</name>
<dbReference type="KEGG" id="tam:Theam_1044"/>
<dbReference type="Proteomes" id="UP000006362">
    <property type="component" value="Chromosome"/>
</dbReference>
<evidence type="ECO:0000313" key="2">
    <source>
        <dbReference type="EMBL" id="ADU97011.1"/>
    </source>
</evidence>